<evidence type="ECO:0000256" key="5">
    <source>
        <dbReference type="ARBA" id="ARBA00022764"/>
    </source>
</evidence>
<dbReference type="EC" id="1.11.1.5" evidence="12"/>
<sequence>MKPTFLYRLLAAALAAALIGCVALPQGGAGYVRSSALPAPPDPVDNPTTPEKAALGKQLFFDPRLSGDGSMACQGCHYRSLGWTDALPLSRKVGGGMNTRHTPSVYNTGYYTSWYWDGRARTLEAQVNAAWKAQIGADPAKAAAVIAAVPGYQVEFRKVFGSAPDADNITKALAAFLRTLNSGEAPWDRHAAGDQAAVSADALAGYELFVGKAGCATCHQPPLYSDSQFHNIGLEAGKANPDPGRYGVTKDPQDRSAFKTPTLRSVGISGPYFHDGSVADLEQAVRYMASGGKADASKSALLVDRKLSDQEIRQLVAFLHTLTSEEHFEAPALP</sequence>
<dbReference type="PANTHER" id="PTHR30600">
    <property type="entry name" value="CYTOCHROME C PEROXIDASE-RELATED"/>
    <property type="match status" value="1"/>
</dbReference>
<comment type="cofactor">
    <cofactor evidence="8">
        <name>heme</name>
        <dbReference type="ChEBI" id="CHEBI:30413"/>
    </cofactor>
    <text evidence="8">Binds 2 heme groups.</text>
</comment>
<dbReference type="Pfam" id="PF03150">
    <property type="entry name" value="CCP_MauG"/>
    <property type="match status" value="1"/>
</dbReference>
<dbReference type="InterPro" id="IPR051395">
    <property type="entry name" value="Cytochrome_c_Peroxidase/MauG"/>
</dbReference>
<dbReference type="InterPro" id="IPR036909">
    <property type="entry name" value="Cyt_c-like_dom_sf"/>
</dbReference>
<evidence type="ECO:0000256" key="2">
    <source>
        <dbReference type="ARBA" id="ARBA00022617"/>
    </source>
</evidence>
<keyword evidence="6 12" id="KW-0560">Oxidoreductase</keyword>
<evidence type="ECO:0000259" key="11">
    <source>
        <dbReference type="PROSITE" id="PS51007"/>
    </source>
</evidence>
<proteinExistence type="predicted"/>
<dbReference type="PIRSF" id="PIRSF000294">
    <property type="entry name" value="Cytochrome-c_peroxidase"/>
    <property type="match status" value="1"/>
</dbReference>
<dbReference type="GO" id="GO:0009055">
    <property type="term" value="F:electron transfer activity"/>
    <property type="evidence" value="ECO:0007669"/>
    <property type="project" value="InterPro"/>
</dbReference>
<keyword evidence="7 9" id="KW-0408">Iron</keyword>
<dbReference type="GO" id="GO:0004130">
    <property type="term" value="F:cytochrome-c peroxidase activity"/>
    <property type="evidence" value="ECO:0007669"/>
    <property type="project" value="UniProtKB-EC"/>
</dbReference>
<dbReference type="PROSITE" id="PS51007">
    <property type="entry name" value="CYTC"/>
    <property type="match status" value="1"/>
</dbReference>
<feature type="binding site" description="covalent" evidence="8">
    <location>
        <position position="73"/>
    </location>
    <ligand>
        <name>heme c</name>
        <dbReference type="ChEBI" id="CHEBI:61717"/>
        <label>1</label>
    </ligand>
</feature>
<keyword evidence="5" id="KW-0574">Periplasm</keyword>
<evidence type="ECO:0000256" key="7">
    <source>
        <dbReference type="ARBA" id="ARBA00023004"/>
    </source>
</evidence>
<dbReference type="Pfam" id="PF00034">
    <property type="entry name" value="Cytochrom_C"/>
    <property type="match status" value="1"/>
</dbReference>
<feature type="binding site" description="axial binding residue" evidence="9">
    <location>
        <position position="288"/>
    </location>
    <ligand>
        <name>heme c</name>
        <dbReference type="ChEBI" id="CHEBI:61717"/>
        <label>2</label>
    </ligand>
    <ligandPart>
        <name>Fe</name>
        <dbReference type="ChEBI" id="CHEBI:18248"/>
    </ligandPart>
</feature>
<evidence type="ECO:0000256" key="4">
    <source>
        <dbReference type="ARBA" id="ARBA00022729"/>
    </source>
</evidence>
<gene>
    <name evidence="12" type="primary">ccp</name>
    <name evidence="12" type="ORF">AW09_001910</name>
</gene>
<feature type="signal peptide" evidence="10">
    <location>
        <begin position="1"/>
        <end position="25"/>
    </location>
</feature>
<evidence type="ECO:0000256" key="3">
    <source>
        <dbReference type="ARBA" id="ARBA00022723"/>
    </source>
</evidence>
<feature type="domain" description="Cytochrome c" evidence="11">
    <location>
        <begin position="200"/>
        <end position="323"/>
    </location>
</feature>
<dbReference type="InterPro" id="IPR009056">
    <property type="entry name" value="Cyt_c-like_dom"/>
</dbReference>
<evidence type="ECO:0000256" key="6">
    <source>
        <dbReference type="ARBA" id="ARBA00023002"/>
    </source>
</evidence>
<feature type="binding site" description="axial binding residue" evidence="9">
    <location>
        <position position="77"/>
    </location>
    <ligand>
        <name>heme c</name>
        <dbReference type="ChEBI" id="CHEBI:61717"/>
        <label>1</label>
    </ligand>
    <ligandPart>
        <name>Fe</name>
        <dbReference type="ChEBI" id="CHEBI:18248"/>
    </ligandPart>
</feature>
<dbReference type="GO" id="GO:0020037">
    <property type="term" value="F:heme binding"/>
    <property type="evidence" value="ECO:0007669"/>
    <property type="project" value="InterPro"/>
</dbReference>
<evidence type="ECO:0000256" key="1">
    <source>
        <dbReference type="ARBA" id="ARBA00004418"/>
    </source>
</evidence>
<protein>
    <submittedName>
        <fullName evidence="12">Cytochrome c551 peroxidase</fullName>
        <ecNumber evidence="12">1.11.1.5</ecNumber>
    </submittedName>
</protein>
<keyword evidence="3 9" id="KW-0479">Metal-binding</keyword>
<dbReference type="GO" id="GO:0046872">
    <property type="term" value="F:metal ion binding"/>
    <property type="evidence" value="ECO:0007669"/>
    <property type="project" value="UniProtKB-KW"/>
</dbReference>
<feature type="chain" id="PRO_5001751064" evidence="10">
    <location>
        <begin position="26"/>
        <end position="334"/>
    </location>
</feature>
<evidence type="ECO:0000313" key="12">
    <source>
        <dbReference type="EMBL" id="KFB72864.1"/>
    </source>
</evidence>
<comment type="caution">
    <text evidence="12">The sequence shown here is derived from an EMBL/GenBank/DDBJ whole genome shotgun (WGS) entry which is preliminary data.</text>
</comment>
<dbReference type="Gene3D" id="1.10.760.10">
    <property type="entry name" value="Cytochrome c-like domain"/>
    <property type="match status" value="2"/>
</dbReference>
<feature type="binding site" description="covalent" evidence="8">
    <location>
        <position position="215"/>
    </location>
    <ligand>
        <name>heme c</name>
        <dbReference type="ChEBI" id="CHEBI:61717"/>
        <label>2</label>
    </ligand>
</feature>
<dbReference type="InterPro" id="IPR004852">
    <property type="entry name" value="Di-haem_cyt_c_peroxidsae"/>
</dbReference>
<comment type="subcellular location">
    <subcellularLocation>
        <location evidence="1">Periplasm</location>
    </subcellularLocation>
</comment>
<evidence type="ECO:0000256" key="9">
    <source>
        <dbReference type="PIRSR" id="PIRSR000294-2"/>
    </source>
</evidence>
<evidence type="ECO:0000313" key="13">
    <source>
        <dbReference type="Proteomes" id="UP000020077"/>
    </source>
</evidence>
<name>A0A080M6X0_9PROT</name>
<dbReference type="GO" id="GO:0042597">
    <property type="term" value="C:periplasmic space"/>
    <property type="evidence" value="ECO:0007669"/>
    <property type="project" value="UniProtKB-SubCell"/>
</dbReference>
<dbReference type="SUPFAM" id="SSF46626">
    <property type="entry name" value="Cytochrome c"/>
    <property type="match status" value="2"/>
</dbReference>
<comment type="PTM">
    <text evidence="8">Binds 2 heme groups per subunit.</text>
</comment>
<evidence type="ECO:0000256" key="8">
    <source>
        <dbReference type="PIRSR" id="PIRSR000294-1"/>
    </source>
</evidence>
<dbReference type="Proteomes" id="UP000020077">
    <property type="component" value="Unassembled WGS sequence"/>
</dbReference>
<keyword evidence="12" id="KW-0575">Peroxidase</keyword>
<feature type="binding site" description="covalent" evidence="8">
    <location>
        <position position="76"/>
    </location>
    <ligand>
        <name>heme c</name>
        <dbReference type="ChEBI" id="CHEBI:61717"/>
        <label>1</label>
    </ligand>
</feature>
<accession>A0A080M6X0</accession>
<keyword evidence="4 10" id="KW-0732">Signal</keyword>
<feature type="binding site" description="axial binding residue" evidence="9">
    <location>
        <position position="219"/>
    </location>
    <ligand>
        <name>heme c</name>
        <dbReference type="ChEBI" id="CHEBI:61717"/>
        <label>2</label>
    </ligand>
    <ligandPart>
        <name>Fe</name>
        <dbReference type="ChEBI" id="CHEBI:18248"/>
    </ligandPart>
</feature>
<organism evidence="12 13">
    <name type="scientific">Candidatus Accumulibacter phosphatis</name>
    <dbReference type="NCBI Taxonomy" id="327160"/>
    <lineage>
        <taxon>Bacteria</taxon>
        <taxon>Pseudomonadati</taxon>
        <taxon>Pseudomonadota</taxon>
        <taxon>Betaproteobacteria</taxon>
        <taxon>Candidatus Accumulibacter</taxon>
    </lineage>
</organism>
<dbReference type="InterPro" id="IPR026259">
    <property type="entry name" value="MauG/Cytc_peroxidase"/>
</dbReference>
<dbReference type="EMBL" id="JDVG02000325">
    <property type="protein sequence ID" value="KFB72864.1"/>
    <property type="molecule type" value="Genomic_DNA"/>
</dbReference>
<reference evidence="12 13" key="1">
    <citation type="submission" date="2014-02" db="EMBL/GenBank/DDBJ databases">
        <title>Expanding our view of genomic diversity in Candidatus Accumulibacter clades.</title>
        <authorList>
            <person name="Skennerton C.T."/>
            <person name="Barr J.J."/>
            <person name="Slater F.R."/>
            <person name="Bond P.L."/>
            <person name="Tyson G.W."/>
        </authorList>
    </citation>
    <scope>NUCLEOTIDE SEQUENCE [LARGE SCALE GENOMIC DNA]</scope>
    <source>
        <strain evidence="13">BA-91</strain>
    </source>
</reference>
<dbReference type="PROSITE" id="PS51257">
    <property type="entry name" value="PROKAR_LIPOPROTEIN"/>
    <property type="match status" value="1"/>
</dbReference>
<feature type="binding site" description="covalent" evidence="8">
    <location>
        <position position="218"/>
    </location>
    <ligand>
        <name>heme c</name>
        <dbReference type="ChEBI" id="CHEBI:61717"/>
        <label>2</label>
    </ligand>
</feature>
<dbReference type="AlphaFoldDB" id="A0A080M6X0"/>
<evidence type="ECO:0000256" key="10">
    <source>
        <dbReference type="SAM" id="SignalP"/>
    </source>
</evidence>
<keyword evidence="2 8" id="KW-0349">Heme</keyword>